<feature type="domain" description="Ricin B lectin" evidence="3">
    <location>
        <begin position="40"/>
        <end position="164"/>
    </location>
</feature>
<keyword evidence="2" id="KW-0732">Signal</keyword>
<dbReference type="InterPro" id="IPR035992">
    <property type="entry name" value="Ricin_B-like_lectins"/>
</dbReference>
<evidence type="ECO:0000313" key="4">
    <source>
        <dbReference type="EMBL" id="GAA2379290.1"/>
    </source>
</evidence>
<feature type="region of interest" description="Disordered" evidence="1">
    <location>
        <begin position="161"/>
        <end position="187"/>
    </location>
</feature>
<feature type="signal peptide" evidence="2">
    <location>
        <begin position="1"/>
        <end position="42"/>
    </location>
</feature>
<proteinExistence type="predicted"/>
<keyword evidence="5" id="KW-1185">Reference proteome</keyword>
<evidence type="ECO:0000313" key="5">
    <source>
        <dbReference type="Proteomes" id="UP001501444"/>
    </source>
</evidence>
<dbReference type="InterPro" id="IPR059186">
    <property type="entry name" value="SACTE_4363"/>
</dbReference>
<feature type="chain" id="PRO_5046419728" evidence="2">
    <location>
        <begin position="43"/>
        <end position="731"/>
    </location>
</feature>
<dbReference type="RefSeq" id="WP_425553906.1">
    <property type="nucleotide sequence ID" value="NZ_BAAARV010000085.1"/>
</dbReference>
<dbReference type="CDD" id="cd23669">
    <property type="entry name" value="GH55_SacteLam55A-like"/>
    <property type="match status" value="1"/>
</dbReference>
<reference evidence="5" key="1">
    <citation type="journal article" date="2019" name="Int. J. Syst. Evol. Microbiol.">
        <title>The Global Catalogue of Microorganisms (GCM) 10K type strain sequencing project: providing services to taxonomists for standard genome sequencing and annotation.</title>
        <authorList>
            <consortium name="The Broad Institute Genomics Platform"/>
            <consortium name="The Broad Institute Genome Sequencing Center for Infectious Disease"/>
            <person name="Wu L."/>
            <person name="Ma J."/>
        </authorList>
    </citation>
    <scope>NUCLEOTIDE SEQUENCE [LARGE SCALE GENOMIC DNA]</scope>
    <source>
        <strain evidence="5">JCM 3272</strain>
    </source>
</reference>
<dbReference type="Pfam" id="PF00652">
    <property type="entry name" value="Ricin_B_lectin"/>
    <property type="match status" value="1"/>
</dbReference>
<sequence length="731" mass="76378">MTPSNHTRRRPRLRIGLALAATVLAAAGVGVFAMTAASAASAGQITGYGGKCVDVAAASSANGTQVQLYTCNGTTAQQWTVGDDGTIRALGKCLDVAGASSANGTKVQIWDCNGTAAQTWSKQSDGTLRALGKCLDATGPSSADGTPLQIWDCFASANQQWTLPGGTTPPPTSAPPTSTPPNTGNPDLGPNVSIFDPSMSQATIQSKLSSVFNSQQSNQFGSQRYALLFRPGTYNVDANVGFYTQVAGLGLSPDQVTINGAVHAEADWFQGNATQNFWRSAENLSVNPTGGSDRWAVSQAAPYRRMHVRGNLQLDDGGWSSGGWISDSVIDGQIRSGSQQQWITRNSNMGSWSGSNWNMVFVGDTNAPSGNFPSPPYTRVAQTPVVREKPFLYIDAAGNYQVFAPGIRTNSTGNSWQGGNQPGTSLPISSFYIVKSGATAASINAALAAGQNLLFTPGVYHVNDTIRITRADTVVLGLGLATIVPDNGVTAMTVADVDGVKIAGVLFDAGTVNSPILLQVGPSGSSADHSANPTTLSDVFFRIGGATVGKATVSLQINSNNVIGDHAWIWRADHGNGGTVGWSTNTAANGLVVNGANVTFYGLFVEHYQQYQVIWNGNGGRTYFFQNEIPYDVPNQSSWSSGGGAQGWAAYKVAANVTSHEAWGLGSYCYFSTNSSVVLGHSFEVPQTANVKFHDLVTVSLGGTGTIAHIINSTGGPSNSSSNVANLVNYP</sequence>
<dbReference type="PANTHER" id="PTHR40469:SF2">
    <property type="entry name" value="GALACTOSE-BINDING DOMAIN-LIKE SUPERFAMILY PROTEIN"/>
    <property type="match status" value="1"/>
</dbReference>
<dbReference type="CDD" id="cd23451">
    <property type="entry name" value="beta-trefoil_Ricin_laminarinase"/>
    <property type="match status" value="1"/>
</dbReference>
<dbReference type="Proteomes" id="UP001501444">
    <property type="component" value="Unassembled WGS sequence"/>
</dbReference>
<dbReference type="PANTHER" id="PTHR40469">
    <property type="entry name" value="SECRETED GLYCOSYL HYDROLASE"/>
    <property type="match status" value="1"/>
</dbReference>
<protein>
    <submittedName>
        <fullName evidence="4">RICIN domain-containing protein</fullName>
    </submittedName>
</protein>
<evidence type="ECO:0000256" key="2">
    <source>
        <dbReference type="SAM" id="SignalP"/>
    </source>
</evidence>
<evidence type="ECO:0000256" key="1">
    <source>
        <dbReference type="SAM" id="MobiDB-lite"/>
    </source>
</evidence>
<dbReference type="PROSITE" id="PS50231">
    <property type="entry name" value="RICIN_B_LECTIN"/>
    <property type="match status" value="1"/>
</dbReference>
<dbReference type="EMBL" id="BAAARV010000085">
    <property type="protein sequence ID" value="GAA2379290.1"/>
    <property type="molecule type" value="Genomic_DNA"/>
</dbReference>
<evidence type="ECO:0000259" key="3">
    <source>
        <dbReference type="SMART" id="SM00458"/>
    </source>
</evidence>
<comment type="caution">
    <text evidence="4">The sequence shown here is derived from an EMBL/GenBank/DDBJ whole genome shotgun (WGS) entry which is preliminary data.</text>
</comment>
<dbReference type="SUPFAM" id="SSF50370">
    <property type="entry name" value="Ricin B-like lectins"/>
    <property type="match status" value="1"/>
</dbReference>
<dbReference type="Gene3D" id="2.80.10.50">
    <property type="match status" value="2"/>
</dbReference>
<organism evidence="4 5">
    <name type="scientific">Dactylosporangium salmoneum</name>
    <dbReference type="NCBI Taxonomy" id="53361"/>
    <lineage>
        <taxon>Bacteria</taxon>
        <taxon>Bacillati</taxon>
        <taxon>Actinomycetota</taxon>
        <taxon>Actinomycetes</taxon>
        <taxon>Micromonosporales</taxon>
        <taxon>Micromonosporaceae</taxon>
        <taxon>Dactylosporangium</taxon>
    </lineage>
</organism>
<feature type="compositionally biased region" description="Pro residues" evidence="1">
    <location>
        <begin position="167"/>
        <end position="179"/>
    </location>
</feature>
<gene>
    <name evidence="4" type="ORF">GCM10010170_085920</name>
</gene>
<dbReference type="InterPro" id="IPR000772">
    <property type="entry name" value="Ricin_B_lectin"/>
</dbReference>
<name>A0ABP5UHR4_9ACTN</name>
<dbReference type="SMART" id="SM00458">
    <property type="entry name" value="RICIN"/>
    <property type="match status" value="1"/>
</dbReference>
<accession>A0ABP5UHR4</accession>